<sequence length="102" mass="11556">MPTYGTFNGEHVAVSFNDDFFDAILRSPPVEGLVKEKAEQMLAEAKRIAPEDTGEYKQSLHIETVEHEHRKTYLVVSDDEDALLHESNFHTLTKALKKVRSG</sequence>
<dbReference type="AlphaFoldDB" id="A0A4P6DVC7"/>
<gene>
    <name evidence="1" type="ORF">ESN35_03260</name>
</gene>
<dbReference type="Proteomes" id="UP000293589">
    <property type="component" value="Chromosome"/>
</dbReference>
<accession>A0A4P6DVC7</accession>
<reference evidence="1 2" key="1">
    <citation type="submission" date="2019-01" db="EMBL/GenBank/DDBJ databases">
        <title>Complete genome sequence of Bifidobacterium gallinarum CACC 514.</title>
        <authorList>
            <person name="Jung M."/>
        </authorList>
    </citation>
    <scope>NUCLEOTIDE SEQUENCE [LARGE SCALE GENOMIC DNA]</scope>
    <source>
        <strain evidence="1 2">CACC 514</strain>
    </source>
</reference>
<name>A0A4P6DVC7_9BIFI</name>
<dbReference type="EMBL" id="CP035464">
    <property type="protein sequence ID" value="QAY32554.1"/>
    <property type="molecule type" value="Genomic_DNA"/>
</dbReference>
<protein>
    <submittedName>
        <fullName evidence="1">HK97 gp10 family phage protein</fullName>
    </submittedName>
</protein>
<proteinExistence type="predicted"/>
<dbReference type="KEGG" id="bgx:ESN35_03260"/>
<organism evidence="1 2">
    <name type="scientific">Bifidobacterium pullorum subsp. gallinarum</name>
    <dbReference type="NCBI Taxonomy" id="78344"/>
    <lineage>
        <taxon>Bacteria</taxon>
        <taxon>Bacillati</taxon>
        <taxon>Actinomycetota</taxon>
        <taxon>Actinomycetes</taxon>
        <taxon>Bifidobacteriales</taxon>
        <taxon>Bifidobacteriaceae</taxon>
        <taxon>Bifidobacterium</taxon>
    </lineage>
</organism>
<evidence type="ECO:0000313" key="1">
    <source>
        <dbReference type="EMBL" id="QAY32554.1"/>
    </source>
</evidence>
<dbReference type="RefSeq" id="WP_129237049.1">
    <property type="nucleotide sequence ID" value="NZ_CP035464.1"/>
</dbReference>
<evidence type="ECO:0000313" key="2">
    <source>
        <dbReference type="Proteomes" id="UP000293589"/>
    </source>
</evidence>